<reference evidence="2" key="1">
    <citation type="submission" date="2025-08" db="UniProtKB">
        <authorList>
            <consortium name="RefSeq"/>
        </authorList>
    </citation>
    <scope>IDENTIFICATION</scope>
</reference>
<dbReference type="PANTHER" id="PTHR47746:SF74">
    <property type="entry name" value="RNA-DIRECTED DNA POLYMERASE (REVERSE TRANSCRIPTASE)-RELATED FAMILY PROTEIN-RELATED"/>
    <property type="match status" value="1"/>
</dbReference>
<dbReference type="RefSeq" id="XP_016511837.1">
    <property type="nucleotide sequence ID" value="XM_016656351.1"/>
</dbReference>
<dbReference type="AlphaFoldDB" id="A0A1S4DEG0"/>
<dbReference type="PANTHER" id="PTHR47746">
    <property type="entry name" value="ZF-RVT DOMAIN-CONTAINING PROTEIN"/>
    <property type="match status" value="1"/>
</dbReference>
<evidence type="ECO:0000313" key="2">
    <source>
        <dbReference type="RefSeq" id="XP_016511837.1"/>
    </source>
</evidence>
<proteinExistence type="predicted"/>
<dbReference type="Pfam" id="PF13966">
    <property type="entry name" value="zf-RVT"/>
    <property type="match status" value="1"/>
</dbReference>
<accession>A0A1S4DEG0</accession>
<sequence>MWLQCQDKLLTVDRLLSWGLNVQAMCALCQSHNETRNYLFAERRYAQAIWNRVSKWAQQQLYGGSNWELQFHEIIKSIQGKTTKAKLIKMIYAEVIYTVWKERNSRVFEGVDRDCEGVAKEIACVCSCRATGALKYLMQKLVF</sequence>
<dbReference type="KEGG" id="nta:107828951"/>
<protein>
    <recommendedName>
        <fullName evidence="1">Reverse transcriptase zinc-binding domain-containing protein</fullName>
    </recommendedName>
</protein>
<dbReference type="InterPro" id="IPR026960">
    <property type="entry name" value="RVT-Znf"/>
</dbReference>
<gene>
    <name evidence="2" type="primary">LOC107828951</name>
</gene>
<dbReference type="OrthoDB" id="1938430at2759"/>
<evidence type="ECO:0000259" key="1">
    <source>
        <dbReference type="Pfam" id="PF13966"/>
    </source>
</evidence>
<organism evidence="2">
    <name type="scientific">Nicotiana tabacum</name>
    <name type="common">Common tobacco</name>
    <dbReference type="NCBI Taxonomy" id="4097"/>
    <lineage>
        <taxon>Eukaryota</taxon>
        <taxon>Viridiplantae</taxon>
        <taxon>Streptophyta</taxon>
        <taxon>Embryophyta</taxon>
        <taxon>Tracheophyta</taxon>
        <taxon>Spermatophyta</taxon>
        <taxon>Magnoliopsida</taxon>
        <taxon>eudicotyledons</taxon>
        <taxon>Gunneridae</taxon>
        <taxon>Pentapetalae</taxon>
        <taxon>asterids</taxon>
        <taxon>lamiids</taxon>
        <taxon>Solanales</taxon>
        <taxon>Solanaceae</taxon>
        <taxon>Nicotianoideae</taxon>
        <taxon>Nicotianeae</taxon>
        <taxon>Nicotiana</taxon>
    </lineage>
</organism>
<dbReference type="PaxDb" id="4097-A0A1S4DEG0"/>
<name>A0A1S4DEG0_TOBAC</name>
<feature type="domain" description="Reverse transcriptase zinc-binding" evidence="1">
    <location>
        <begin position="1"/>
        <end position="50"/>
    </location>
</feature>